<sequence length="464" mass="51967">MKSPFFGHVLIFLMISLSRFPHVTASLRRLGTNLTSVTFIGDLHADVGCAKEWVQKTGLVNVTSTPYKWLGDPENDALVFLGDYVDKGSSSASVLQFVRSLQETFPDNILTILGNHDFFLILDTALSFSKDNPHPLGFPFYDYAYSFMHPEEYLESEWVETRTDDEDIYGVLMTALQNTYAKRMEGSVHLCAPECNSEEQVNIFETIAPFKTNPELAKKTQDRLGTWRSEYAKGLFDSGLLRWMTNQPLVAVVGDALIVHGGVSKQVVNYMSSLSTHFDIDVAEALQTHINEQFQKFFESNLNNVTGPNMIKGRMTAGYLTELILDLVQHRGYFDRKSGCSDVNHVISTVNSEELPIKRVVVGHTPNSYARELCGGKLLASDSSLSRSFRAYGNMYCPLSSERAAQYAKGASCGATPEDFCDGSISRMTRPSANDPWPTKMERYLLEELTPLSELVMDELLEEL</sequence>
<evidence type="ECO:0000313" key="4">
    <source>
        <dbReference type="Proteomes" id="UP001295423"/>
    </source>
</evidence>
<keyword evidence="1" id="KW-0732">Signal</keyword>
<reference evidence="3" key="1">
    <citation type="submission" date="2023-08" db="EMBL/GenBank/DDBJ databases">
        <authorList>
            <person name="Audoor S."/>
            <person name="Bilcke G."/>
        </authorList>
    </citation>
    <scope>NUCLEOTIDE SEQUENCE</scope>
</reference>
<dbReference type="Pfam" id="PF00149">
    <property type="entry name" value="Metallophos"/>
    <property type="match status" value="1"/>
</dbReference>
<dbReference type="EMBL" id="CAKOGP040000002">
    <property type="protein sequence ID" value="CAJ1925577.1"/>
    <property type="molecule type" value="Genomic_DNA"/>
</dbReference>
<feature type="chain" id="PRO_5042290679" description="Calcineurin-like phosphoesterase domain-containing protein" evidence="1">
    <location>
        <begin position="26"/>
        <end position="464"/>
    </location>
</feature>
<dbReference type="PANTHER" id="PTHR46546:SF4">
    <property type="entry name" value="SHEWANELLA-LIKE PROTEIN PHOSPHATASE 1"/>
    <property type="match status" value="1"/>
</dbReference>
<comment type="caution">
    <text evidence="3">The sequence shown here is derived from an EMBL/GenBank/DDBJ whole genome shotgun (WGS) entry which is preliminary data.</text>
</comment>
<evidence type="ECO:0000259" key="2">
    <source>
        <dbReference type="Pfam" id="PF00149"/>
    </source>
</evidence>
<accession>A0AAD2CDP9</accession>
<keyword evidence="4" id="KW-1185">Reference proteome</keyword>
<organism evidence="3 4">
    <name type="scientific">Cylindrotheca closterium</name>
    <dbReference type="NCBI Taxonomy" id="2856"/>
    <lineage>
        <taxon>Eukaryota</taxon>
        <taxon>Sar</taxon>
        <taxon>Stramenopiles</taxon>
        <taxon>Ochrophyta</taxon>
        <taxon>Bacillariophyta</taxon>
        <taxon>Bacillariophyceae</taxon>
        <taxon>Bacillariophycidae</taxon>
        <taxon>Bacillariales</taxon>
        <taxon>Bacillariaceae</taxon>
        <taxon>Cylindrotheca</taxon>
    </lineage>
</organism>
<gene>
    <name evidence="3" type="ORF">CYCCA115_LOCUS1154</name>
</gene>
<feature type="domain" description="Calcineurin-like phosphoesterase" evidence="2">
    <location>
        <begin position="36"/>
        <end position="133"/>
    </location>
</feature>
<dbReference type="PANTHER" id="PTHR46546">
    <property type="entry name" value="SHEWANELLA-LIKE PROTEIN PHOSPHATASE 1"/>
    <property type="match status" value="1"/>
</dbReference>
<dbReference type="AlphaFoldDB" id="A0AAD2CDP9"/>
<dbReference type="InterPro" id="IPR029052">
    <property type="entry name" value="Metallo-depent_PP-like"/>
</dbReference>
<proteinExistence type="predicted"/>
<dbReference type="GO" id="GO:0016787">
    <property type="term" value="F:hydrolase activity"/>
    <property type="evidence" value="ECO:0007669"/>
    <property type="project" value="InterPro"/>
</dbReference>
<evidence type="ECO:0000256" key="1">
    <source>
        <dbReference type="SAM" id="SignalP"/>
    </source>
</evidence>
<dbReference type="Proteomes" id="UP001295423">
    <property type="component" value="Unassembled WGS sequence"/>
</dbReference>
<evidence type="ECO:0000313" key="3">
    <source>
        <dbReference type="EMBL" id="CAJ1925577.1"/>
    </source>
</evidence>
<dbReference type="InterPro" id="IPR004843">
    <property type="entry name" value="Calcineurin-like_PHP"/>
</dbReference>
<name>A0AAD2CDP9_9STRA</name>
<protein>
    <recommendedName>
        <fullName evidence="2">Calcineurin-like phosphoesterase domain-containing protein</fullName>
    </recommendedName>
</protein>
<dbReference type="SUPFAM" id="SSF56300">
    <property type="entry name" value="Metallo-dependent phosphatases"/>
    <property type="match status" value="1"/>
</dbReference>
<dbReference type="Gene3D" id="3.60.21.10">
    <property type="match status" value="1"/>
</dbReference>
<feature type="signal peptide" evidence="1">
    <location>
        <begin position="1"/>
        <end position="25"/>
    </location>
</feature>